<evidence type="ECO:0000313" key="2">
    <source>
        <dbReference type="EMBL" id="MFD0626305.1"/>
    </source>
</evidence>
<protein>
    <submittedName>
        <fullName evidence="2">Uncharacterized protein</fullName>
    </submittedName>
</protein>
<dbReference type="EMBL" id="JBHTGL010000008">
    <property type="protein sequence ID" value="MFD0626305.1"/>
    <property type="molecule type" value="Genomic_DNA"/>
</dbReference>
<keyword evidence="3" id="KW-1185">Reference proteome</keyword>
<sequence length="243" mass="26902">MRIDTNRFSSSARYAWRGRITAFHDRYQGRKDAPGLRARLVSPTHPDALLRDAADPYPELLTPHVLGIRASASRGADQLRSRLLHDERELCARIHAESVRVVTQYEVRQAPAPAALARYGELIGVWRAAAGVCRGRAAVLTHEANQRLAHYWAAVLTSLRPLPQEPFPMDHPHRLPGHIALDESWQHTDDWLRVDGGLWPAPVRGRTDHPVTRALAILDEQPARGEAPGTSRGAATGPGWGHG</sequence>
<dbReference type="Proteomes" id="UP001596915">
    <property type="component" value="Unassembled WGS sequence"/>
</dbReference>
<name>A0ABW2WXP7_9ACTN</name>
<gene>
    <name evidence="2" type="ORF">ACFQ2K_29935</name>
</gene>
<accession>A0ABW2WXP7</accession>
<organism evidence="2 3">
    <name type="scientific">Streptomyces sanglieri</name>
    <dbReference type="NCBI Taxonomy" id="193460"/>
    <lineage>
        <taxon>Bacteria</taxon>
        <taxon>Bacillati</taxon>
        <taxon>Actinomycetota</taxon>
        <taxon>Actinomycetes</taxon>
        <taxon>Kitasatosporales</taxon>
        <taxon>Streptomycetaceae</taxon>
        <taxon>Streptomyces</taxon>
    </lineage>
</organism>
<feature type="region of interest" description="Disordered" evidence="1">
    <location>
        <begin position="220"/>
        <end position="243"/>
    </location>
</feature>
<evidence type="ECO:0000256" key="1">
    <source>
        <dbReference type="SAM" id="MobiDB-lite"/>
    </source>
</evidence>
<comment type="caution">
    <text evidence="2">The sequence shown here is derived from an EMBL/GenBank/DDBJ whole genome shotgun (WGS) entry which is preliminary data.</text>
</comment>
<reference evidence="3" key="1">
    <citation type="journal article" date="2019" name="Int. J. Syst. Evol. Microbiol.">
        <title>The Global Catalogue of Microorganisms (GCM) 10K type strain sequencing project: providing services to taxonomists for standard genome sequencing and annotation.</title>
        <authorList>
            <consortium name="The Broad Institute Genomics Platform"/>
            <consortium name="The Broad Institute Genome Sequencing Center for Infectious Disease"/>
            <person name="Wu L."/>
            <person name="Ma J."/>
        </authorList>
    </citation>
    <scope>NUCLEOTIDE SEQUENCE [LARGE SCALE GENOMIC DNA]</scope>
    <source>
        <strain evidence="3">JCM 12607</strain>
    </source>
</reference>
<proteinExistence type="predicted"/>
<evidence type="ECO:0000313" key="3">
    <source>
        <dbReference type="Proteomes" id="UP001596915"/>
    </source>
</evidence>